<keyword evidence="1" id="KW-0472">Membrane</keyword>
<dbReference type="RefSeq" id="WP_379708892.1">
    <property type="nucleotide sequence ID" value="NZ_JBHTBS010000001.1"/>
</dbReference>
<evidence type="ECO:0000313" key="3">
    <source>
        <dbReference type="Proteomes" id="UP001596472"/>
    </source>
</evidence>
<proteinExistence type="predicted"/>
<dbReference type="Proteomes" id="UP001596472">
    <property type="component" value="Unassembled WGS sequence"/>
</dbReference>
<gene>
    <name evidence="2" type="ORF">ACFQY0_02870</name>
</gene>
<protein>
    <recommendedName>
        <fullName evidence="4">Tetratricopeptide repeat protein</fullName>
    </recommendedName>
</protein>
<evidence type="ECO:0008006" key="4">
    <source>
        <dbReference type="Google" id="ProtNLM"/>
    </source>
</evidence>
<reference evidence="3" key="1">
    <citation type="journal article" date="2019" name="Int. J. Syst. Evol. Microbiol.">
        <title>The Global Catalogue of Microorganisms (GCM) 10K type strain sequencing project: providing services to taxonomists for standard genome sequencing and annotation.</title>
        <authorList>
            <consortium name="The Broad Institute Genomics Platform"/>
            <consortium name="The Broad Institute Genome Sequencing Center for Infectious Disease"/>
            <person name="Wu L."/>
            <person name="Ma J."/>
        </authorList>
    </citation>
    <scope>NUCLEOTIDE SEQUENCE [LARGE SCALE GENOMIC DNA]</scope>
    <source>
        <strain evidence="3">CGMCC 4.1467</strain>
    </source>
</reference>
<name>A0ABW2L3P6_9BACT</name>
<sequence>MSSKRASILSDPRTKQLFVGIAAIFLVCGIVGFIWWGGTLPGFVGEWFAMVLGIITTPFLMEASFIVLGLLIVVALNYWRLHRDGDELVYLDQVEGVGSDKLPVGERWAIYGGQAPKGESPSLLDQAEGAMEIGDHDAAIEALAAMDDAERESPAVLKLRLTLARATGKDELAKRLEAKLAESAH</sequence>
<keyword evidence="1" id="KW-1133">Transmembrane helix</keyword>
<keyword evidence="3" id="KW-1185">Reference proteome</keyword>
<accession>A0ABW2L3P6</accession>
<evidence type="ECO:0000256" key="1">
    <source>
        <dbReference type="SAM" id="Phobius"/>
    </source>
</evidence>
<organism evidence="2 3">
    <name type="scientific">Haloferula chungangensis</name>
    <dbReference type="NCBI Taxonomy" id="1048331"/>
    <lineage>
        <taxon>Bacteria</taxon>
        <taxon>Pseudomonadati</taxon>
        <taxon>Verrucomicrobiota</taxon>
        <taxon>Verrucomicrobiia</taxon>
        <taxon>Verrucomicrobiales</taxon>
        <taxon>Verrucomicrobiaceae</taxon>
        <taxon>Haloferula</taxon>
    </lineage>
</organism>
<comment type="caution">
    <text evidence="2">The sequence shown here is derived from an EMBL/GenBank/DDBJ whole genome shotgun (WGS) entry which is preliminary data.</text>
</comment>
<evidence type="ECO:0000313" key="2">
    <source>
        <dbReference type="EMBL" id="MFC7336107.1"/>
    </source>
</evidence>
<keyword evidence="1" id="KW-0812">Transmembrane</keyword>
<feature type="transmembrane region" description="Helical" evidence="1">
    <location>
        <begin position="16"/>
        <end position="36"/>
    </location>
</feature>
<dbReference type="EMBL" id="JBHTBS010000001">
    <property type="protein sequence ID" value="MFC7336107.1"/>
    <property type="molecule type" value="Genomic_DNA"/>
</dbReference>
<feature type="transmembrane region" description="Helical" evidence="1">
    <location>
        <begin position="48"/>
        <end position="76"/>
    </location>
</feature>